<gene>
    <name evidence="10" type="ORF">HERI1096_LOCUS32589</name>
</gene>
<dbReference type="CDD" id="cd00124">
    <property type="entry name" value="MYSc"/>
    <property type="match status" value="1"/>
</dbReference>
<evidence type="ECO:0000256" key="2">
    <source>
        <dbReference type="ARBA" id="ARBA00022840"/>
    </source>
</evidence>
<keyword evidence="7" id="KW-0175">Coiled coil</keyword>
<evidence type="ECO:0000256" key="6">
    <source>
        <dbReference type="PROSITE-ProRule" id="PRU00782"/>
    </source>
</evidence>
<keyword evidence="2" id="KW-0067">ATP-binding</keyword>
<comment type="caution">
    <text evidence="6">Lacks conserved residue(s) required for the propagation of feature annotation.</text>
</comment>
<comment type="similarity">
    <text evidence="6">Belongs to the TRAFAC class myosin-kinesin ATPase superfamily. Myosin family.</text>
</comment>
<feature type="region of interest" description="Disordered" evidence="8">
    <location>
        <begin position="834"/>
        <end position="903"/>
    </location>
</feature>
<dbReference type="GO" id="GO:0016459">
    <property type="term" value="C:myosin complex"/>
    <property type="evidence" value="ECO:0007669"/>
    <property type="project" value="UniProtKB-KW"/>
</dbReference>
<dbReference type="InterPro" id="IPR036961">
    <property type="entry name" value="Kinesin_motor_dom_sf"/>
</dbReference>
<dbReference type="PRINTS" id="PR00193">
    <property type="entry name" value="MYOSINHEAVY"/>
</dbReference>
<dbReference type="GO" id="GO:0051015">
    <property type="term" value="F:actin filament binding"/>
    <property type="evidence" value="ECO:0007669"/>
    <property type="project" value="TreeGrafter"/>
</dbReference>
<organism evidence="10">
    <name type="scientific">Haptolina ericina</name>
    <dbReference type="NCBI Taxonomy" id="156174"/>
    <lineage>
        <taxon>Eukaryota</taxon>
        <taxon>Haptista</taxon>
        <taxon>Haptophyta</taxon>
        <taxon>Prymnesiophyceae</taxon>
        <taxon>Prymnesiales</taxon>
        <taxon>Prymnesiaceae</taxon>
        <taxon>Haptolina</taxon>
    </lineage>
</organism>
<dbReference type="GO" id="GO:0007015">
    <property type="term" value="P:actin filament organization"/>
    <property type="evidence" value="ECO:0007669"/>
    <property type="project" value="TreeGrafter"/>
</dbReference>
<dbReference type="InterPro" id="IPR027417">
    <property type="entry name" value="P-loop_NTPase"/>
</dbReference>
<dbReference type="Gene3D" id="1.20.5.190">
    <property type="match status" value="1"/>
</dbReference>
<feature type="compositionally biased region" description="Polar residues" evidence="8">
    <location>
        <begin position="873"/>
        <end position="883"/>
    </location>
</feature>
<dbReference type="Gene3D" id="3.40.850.10">
    <property type="entry name" value="Kinesin motor domain"/>
    <property type="match status" value="1"/>
</dbReference>
<dbReference type="PROSITE" id="PS51456">
    <property type="entry name" value="MYOSIN_MOTOR"/>
    <property type="match status" value="1"/>
</dbReference>
<dbReference type="Pfam" id="PF00063">
    <property type="entry name" value="Myosin_head"/>
    <property type="match status" value="1"/>
</dbReference>
<dbReference type="EMBL" id="HBHX01059004">
    <property type="protein sequence ID" value="CAE0139111.1"/>
    <property type="molecule type" value="Transcribed_RNA"/>
</dbReference>
<proteinExistence type="inferred from homology"/>
<dbReference type="PANTHER" id="PTHR13140:SF706">
    <property type="entry name" value="DILUTE CLASS UNCONVENTIONAL MYOSIN, ISOFORM C"/>
    <property type="match status" value="1"/>
</dbReference>
<dbReference type="SUPFAM" id="SSF52540">
    <property type="entry name" value="P-loop containing nucleoside triphosphate hydrolases"/>
    <property type="match status" value="1"/>
</dbReference>
<dbReference type="Gene3D" id="1.20.5.4820">
    <property type="match status" value="1"/>
</dbReference>
<dbReference type="PROSITE" id="PS50096">
    <property type="entry name" value="IQ"/>
    <property type="match status" value="2"/>
</dbReference>
<feature type="region of interest" description="Actin-binding" evidence="6">
    <location>
        <begin position="286"/>
        <end position="308"/>
    </location>
</feature>
<evidence type="ECO:0000256" key="3">
    <source>
        <dbReference type="ARBA" id="ARBA00023123"/>
    </source>
</evidence>
<dbReference type="PANTHER" id="PTHR13140">
    <property type="entry name" value="MYOSIN"/>
    <property type="match status" value="1"/>
</dbReference>
<dbReference type="SMART" id="SM00242">
    <property type="entry name" value="MYSc"/>
    <property type="match status" value="1"/>
</dbReference>
<dbReference type="GO" id="GO:0000146">
    <property type="term" value="F:microfilament motor activity"/>
    <property type="evidence" value="ECO:0007669"/>
    <property type="project" value="TreeGrafter"/>
</dbReference>
<evidence type="ECO:0000256" key="8">
    <source>
        <dbReference type="SAM" id="MobiDB-lite"/>
    </source>
</evidence>
<keyword evidence="3 6" id="KW-0518">Myosin</keyword>
<evidence type="ECO:0000256" key="7">
    <source>
        <dbReference type="SAM" id="Coils"/>
    </source>
</evidence>
<feature type="domain" description="Myosin motor" evidence="9">
    <location>
        <begin position="1"/>
        <end position="406"/>
    </location>
</feature>
<sequence>MLLKVTTSRTLSAGRKADLEEYSVPLNVVQAQHSRDAIAKMVYAKVFNWLVARINESLAQQGAQESHAFIGILDIYGFEVFQTNSFEQLCINYANEQLQQHFIVHTFKQEQELYKHEGIQWKEVPYSDNRDCLELLQDSKRGLFSLLDEICRMPKPKDEGYLERVYSDHLGKSKRLQQPRPGKDSGFIHSAREAFVVDHFAGKVCYAVMGFVSKNTDALTVDCELALAGSRHSIMGMCFKPAEAAPKSSDRPRGFGLGGGGGSGGAGGTGARAKKATVSSSYMSQMAKLQEDLQACAPHFIRCIKTNRASKANAFDGSYVLMQLRCSGMMEALELMQAGYPTRCPYKELATRYRPVMPPAVSRLSDALFVEAILEALEMERTKYKLGITRVFFRAGQLAFLERLTGQGDISSEEIVTRVTKWLHNRRKRMIRLGMLGMLVFTRMLRVIRLARMLQAATRILLPLQRWCNRATATRRSKAATAIQALVRGSLASRRWRAQRWGVLLLQRLARGMLARRSTGRMVQVQRKRQEAANAVRADHARRRQTRMSTVANADLKKAQAQHLVKASTDAAQSAAGQPPRRNPTVGIRGPSSPETTPSAAVAVMPAEVDSTLKQLLELSKQQSRQLDSTLVRLSSLETRVAVGGGRSSITDGGYSEREEEDEAVGILSSNSETLSRLGALEAMLNQLLDRQVGLGPTGGGRARMDSQMEKVAADVEQENDELRQEMIEMKMDLAEKEMELSELRNDKAQLQSQLTKAREDETSTKRDLETLVQQKGELQLENSGLQETIETLEEEKHELYAAKEELYDRCEQLEDDIDQLQRSTKDIVQVQAAKSAANTAPKKVRDSSATPLSPRISTPHSSSPGSGGMSTRVSMPNNTSSPPIAEGPTPAAAKKKGFFVFG</sequence>
<protein>
    <recommendedName>
        <fullName evidence="9">Myosin motor domain-containing protein</fullName>
    </recommendedName>
</protein>
<dbReference type="GO" id="GO:0016020">
    <property type="term" value="C:membrane"/>
    <property type="evidence" value="ECO:0007669"/>
    <property type="project" value="TreeGrafter"/>
</dbReference>
<feature type="compositionally biased region" description="Basic residues" evidence="8">
    <location>
        <begin position="894"/>
        <end position="903"/>
    </location>
</feature>
<accession>A0A7S3BLJ7</accession>
<evidence type="ECO:0000313" key="10">
    <source>
        <dbReference type="EMBL" id="CAE0139111.1"/>
    </source>
</evidence>
<feature type="coiled-coil region" evidence="7">
    <location>
        <begin position="702"/>
        <end position="831"/>
    </location>
</feature>
<dbReference type="AlphaFoldDB" id="A0A7S3BLJ7"/>
<dbReference type="Gene3D" id="1.20.58.530">
    <property type="match status" value="1"/>
</dbReference>
<evidence type="ECO:0000256" key="1">
    <source>
        <dbReference type="ARBA" id="ARBA00022741"/>
    </source>
</evidence>
<feature type="compositionally biased region" description="Gly residues" evidence="8">
    <location>
        <begin position="255"/>
        <end position="270"/>
    </location>
</feature>
<feature type="region of interest" description="Disordered" evidence="8">
    <location>
        <begin position="245"/>
        <end position="270"/>
    </location>
</feature>
<keyword evidence="5 6" id="KW-0009">Actin-binding</keyword>
<feature type="region of interest" description="Disordered" evidence="8">
    <location>
        <begin position="566"/>
        <end position="600"/>
    </location>
</feature>
<dbReference type="Gene3D" id="1.10.287.1490">
    <property type="match status" value="1"/>
</dbReference>
<dbReference type="Gene3D" id="1.20.120.720">
    <property type="entry name" value="Myosin VI head, motor domain, U50 subdomain"/>
    <property type="match status" value="1"/>
</dbReference>
<name>A0A7S3BLJ7_9EUKA</name>
<evidence type="ECO:0000256" key="4">
    <source>
        <dbReference type="ARBA" id="ARBA00023175"/>
    </source>
</evidence>
<reference evidence="10" key="1">
    <citation type="submission" date="2021-01" db="EMBL/GenBank/DDBJ databases">
        <authorList>
            <person name="Corre E."/>
            <person name="Pelletier E."/>
            <person name="Niang G."/>
            <person name="Scheremetjew M."/>
            <person name="Finn R."/>
            <person name="Kale V."/>
            <person name="Holt S."/>
            <person name="Cochrane G."/>
            <person name="Meng A."/>
            <person name="Brown T."/>
            <person name="Cohen L."/>
        </authorList>
    </citation>
    <scope>NUCLEOTIDE SEQUENCE</scope>
    <source>
        <strain evidence="10">CCMP281</strain>
    </source>
</reference>
<evidence type="ECO:0000259" key="9">
    <source>
        <dbReference type="PROSITE" id="PS51456"/>
    </source>
</evidence>
<keyword evidence="4" id="KW-0505">Motor protein</keyword>
<dbReference type="GO" id="GO:0005737">
    <property type="term" value="C:cytoplasm"/>
    <property type="evidence" value="ECO:0007669"/>
    <property type="project" value="TreeGrafter"/>
</dbReference>
<dbReference type="InterPro" id="IPR001609">
    <property type="entry name" value="Myosin_head_motor_dom-like"/>
</dbReference>
<dbReference type="GO" id="GO:0005524">
    <property type="term" value="F:ATP binding"/>
    <property type="evidence" value="ECO:0007669"/>
    <property type="project" value="UniProtKB-KW"/>
</dbReference>
<keyword evidence="1" id="KW-0547">Nucleotide-binding</keyword>
<evidence type="ECO:0000256" key="5">
    <source>
        <dbReference type="ARBA" id="ARBA00023203"/>
    </source>
</evidence>